<evidence type="ECO:0000256" key="1">
    <source>
        <dbReference type="ARBA" id="ARBA00045876"/>
    </source>
</evidence>
<dbReference type="SUPFAM" id="SSF53474">
    <property type="entry name" value="alpha/beta-Hydrolases"/>
    <property type="match status" value="1"/>
</dbReference>
<dbReference type="InterPro" id="IPR055496">
    <property type="entry name" value="DUF7068"/>
</dbReference>
<dbReference type="InterPro" id="IPR007111">
    <property type="entry name" value="NACHT_NTPase"/>
</dbReference>
<dbReference type="InterPro" id="IPR004155">
    <property type="entry name" value="PBS_lyase_HEAT"/>
</dbReference>
<dbReference type="PROSITE" id="PS50837">
    <property type="entry name" value="NACHT"/>
    <property type="match status" value="1"/>
</dbReference>
<dbReference type="GO" id="GO:0016491">
    <property type="term" value="F:oxidoreductase activity"/>
    <property type="evidence" value="ECO:0007669"/>
    <property type="project" value="TreeGrafter"/>
</dbReference>
<dbReference type="OrthoDB" id="3562400at2759"/>
<evidence type="ECO:0000256" key="3">
    <source>
        <dbReference type="SAM" id="MobiDB-lite"/>
    </source>
</evidence>
<dbReference type="SUPFAM" id="SSF52540">
    <property type="entry name" value="P-loop containing nucleoside triphosphate hydrolases"/>
    <property type="match status" value="1"/>
</dbReference>
<sequence>MKRSVEALGLGPDGHLQNRPRISRASSPENTPGEPATSNSTAEHENIAVTSRPRELSRSGVQDSYPAQSRRQGVHLCQVNPEKIETETDVDIIAIHGLDTRSPDTWTWIHSDSKLPRVNWLQDPSMLPKVAGRARIFTCDWPADLLQKLSSIPTTIKELAKLLLAGIHNMRRDLGTNGPETDDRPILFIASCLGGIILIEALLVADQDKSNYNHLRRATRGILFLATPFRGTAFENAAKWAVPMLKTWASLQDQAVTTLLGSVQGSTPDLRERVRRFTALCLINEHPCQVSTFYEKGKTNLQHKIIPTPFRPFLPEGKELVDENSGTLDIDLEPLPLDRPHVIMNKFHGAECPDYRLVAGKVRDILGKIRRGAPLERADAWLRDKCYSAENLKIERLSGDMLSMNQCYINLAIVEQSTRNEALFEEGDKTLSEDGAAARRSSQFTLRARLKVEEPNKDIQVSLSELFGPRKGDNSDTKQRRRILIRGRAGVGKTTLFKKIIYEFTHSPIKDEFRKWQELFDRMLWVPLRNLKLEERRQNAGYNFKDLFIHEYFPQADGGDLARALWHTLQTTESSRTLFLLDGLDEVYQDLDSASSMFRFLRELLNQPNVIVTSRPHASLPELDRFDLHVETIGFYREQVKHYIENVLSKSPGKADQVQIFLEDHPLVQDLVRIPILLDALCHIYDYAFPKAKPETMTALYQTVEHWLWKKDAVRLEKRRQGNQVTDLSIRSYRQRELEGLVQDEIHFLEGLAFNGLHSDVIDFDSTQHLDTIFSHFPLPKTTASLDETLARLSFLRTHSPLSDYRNRSYHFLHLTFQEYFAARYFVRQWMSNQDLICVELKTGKIGTIDTVLYLQKYKYNARYNILWRIIAGLLQINANEDQLCRFFRTIEMKPRDLFGTMHQRLVMHCLSEVVPSEDMSEFHRLRGELEGQLSQWLLFECQLIGYTKLGSEIECPDHLLIGLLHRESHAMIALNELRTRPRVSSVILGHAASQLENDCSKDLKDTYLRILLHHHKSMPNSMVPAIISILKYDSLHMRQTAVKALKWEPSLSETVLQALASLLEDDDPAVRRAAAESLGSQSSLSETVLQALASLLEDDNPAVRQAAALSLGLQSSLSETTLQVLASLLEDDDPAVRQAAALSLGSQSSLSETVLRALTSLLEDDNPDVRQAAAESLGSQSSLSETVLQALTSLLEHDDSHVREMAILSLQIPLSLPKTTLQALASLVEDDDPYVRISAAEFLGTQFSLSETALQALASLLEEDDNPDLSEAVAHALNKSEMTLQAIALALKDNDERVRVLADEALGRPSSLSETTLRTLASLLEDDNPDVRQAAAKSLGTHSSLSETALQVLTSLLKDNDSRVRSSAARSLCQQSSLSEMTLQALASLLQDDDFAVRIRVASGLGTLPNLSEIILQALASLLNDDHHYARNAAANALGNQSTLPKGMIIELASSVLKDNPTRRDFKIMLEHREDFYSILPELNLECLKSLFTIWIEGSIVEQLSCCLRDGHLHIDTPGGLRKVLCTRRVMLAIQEVRKDIGIPFHQISNTSGRV</sequence>
<accession>A0A0C3CEC9</accession>
<keyword evidence="6" id="KW-1185">Reference proteome</keyword>
<dbReference type="HOGENOM" id="CLU_003175_1_0_1"/>
<dbReference type="Pfam" id="PF13646">
    <property type="entry name" value="HEAT_2"/>
    <property type="match status" value="5"/>
</dbReference>
<evidence type="ECO:0000256" key="2">
    <source>
        <dbReference type="PROSITE-ProRule" id="PRU00103"/>
    </source>
</evidence>
<evidence type="ECO:0000259" key="4">
    <source>
        <dbReference type="PROSITE" id="PS50837"/>
    </source>
</evidence>
<dbReference type="InterPro" id="IPR016024">
    <property type="entry name" value="ARM-type_fold"/>
</dbReference>
<protein>
    <recommendedName>
        <fullName evidence="4">NACHT domain-containing protein</fullName>
    </recommendedName>
</protein>
<dbReference type="InterPro" id="IPR027417">
    <property type="entry name" value="P-loop_NTPase"/>
</dbReference>
<dbReference type="Gene3D" id="1.25.10.10">
    <property type="entry name" value="Leucine-rich Repeat Variant"/>
    <property type="match status" value="4"/>
</dbReference>
<dbReference type="STRING" id="913774.A0A0C3CEC9"/>
<feature type="repeat" description="HEAT" evidence="2">
    <location>
        <begin position="1155"/>
        <end position="1180"/>
    </location>
</feature>
<evidence type="ECO:0000313" key="6">
    <source>
        <dbReference type="Proteomes" id="UP000054321"/>
    </source>
</evidence>
<dbReference type="SUPFAM" id="SSF48371">
    <property type="entry name" value="ARM repeat"/>
    <property type="match status" value="1"/>
</dbReference>
<feature type="compositionally biased region" description="Polar residues" evidence="3">
    <location>
        <begin position="59"/>
        <end position="71"/>
    </location>
</feature>
<dbReference type="PROSITE" id="PS50077">
    <property type="entry name" value="HEAT_REPEAT"/>
    <property type="match status" value="2"/>
</dbReference>
<feature type="region of interest" description="Disordered" evidence="3">
    <location>
        <begin position="1"/>
        <end position="74"/>
    </location>
</feature>
<dbReference type="Pfam" id="PF23238">
    <property type="entry name" value="DUF7068"/>
    <property type="match status" value="1"/>
</dbReference>
<dbReference type="PANTHER" id="PTHR12697">
    <property type="entry name" value="PBS LYASE HEAT-LIKE PROTEIN"/>
    <property type="match status" value="1"/>
</dbReference>
<dbReference type="SMART" id="SM00567">
    <property type="entry name" value="EZ_HEAT"/>
    <property type="match status" value="10"/>
</dbReference>
<comment type="function">
    <text evidence="1">Catalyzes the hydroxylation of the N(6)-(4-aminobutyl)-L-lysine intermediate produced by deoxyhypusine synthase/DHPS on a critical lysine of the eukaryotic translation initiation factor 5A/eIF-5A. This is the second step of the post-translational modification of that lysine into an unusual amino acid residue named hypusine. Hypusination is unique to mature eIF-5A factor and is essential for its function.</text>
</comment>
<dbReference type="InterPro" id="IPR021133">
    <property type="entry name" value="HEAT_type_2"/>
</dbReference>
<dbReference type="Proteomes" id="UP000054321">
    <property type="component" value="Unassembled WGS sequence"/>
</dbReference>
<organism evidence="5 6">
    <name type="scientific">Oidiodendron maius (strain Zn)</name>
    <dbReference type="NCBI Taxonomy" id="913774"/>
    <lineage>
        <taxon>Eukaryota</taxon>
        <taxon>Fungi</taxon>
        <taxon>Dikarya</taxon>
        <taxon>Ascomycota</taxon>
        <taxon>Pezizomycotina</taxon>
        <taxon>Leotiomycetes</taxon>
        <taxon>Leotiomycetes incertae sedis</taxon>
        <taxon>Myxotrichaceae</taxon>
        <taxon>Oidiodendron</taxon>
    </lineage>
</organism>
<evidence type="ECO:0000313" key="5">
    <source>
        <dbReference type="EMBL" id="KIM97273.1"/>
    </source>
</evidence>
<name>A0A0C3CEC9_OIDMZ</name>
<dbReference type="Pfam" id="PF05729">
    <property type="entry name" value="NACHT"/>
    <property type="match status" value="1"/>
</dbReference>
<feature type="domain" description="NACHT" evidence="4">
    <location>
        <begin position="481"/>
        <end position="622"/>
    </location>
</feature>
<feature type="compositionally biased region" description="Polar residues" evidence="3">
    <location>
        <begin position="24"/>
        <end position="41"/>
    </location>
</feature>
<dbReference type="InterPro" id="IPR011989">
    <property type="entry name" value="ARM-like"/>
</dbReference>
<feature type="compositionally biased region" description="Basic and acidic residues" evidence="3">
    <location>
        <begin position="42"/>
        <end position="57"/>
    </location>
</feature>
<dbReference type="EMBL" id="KN832882">
    <property type="protein sequence ID" value="KIM97273.1"/>
    <property type="molecule type" value="Genomic_DNA"/>
</dbReference>
<proteinExistence type="predicted"/>
<dbReference type="Gene3D" id="3.40.50.300">
    <property type="entry name" value="P-loop containing nucleotide triphosphate hydrolases"/>
    <property type="match status" value="1"/>
</dbReference>
<reference evidence="5 6" key="1">
    <citation type="submission" date="2014-04" db="EMBL/GenBank/DDBJ databases">
        <authorList>
            <consortium name="DOE Joint Genome Institute"/>
            <person name="Kuo A."/>
            <person name="Martino E."/>
            <person name="Perotto S."/>
            <person name="Kohler A."/>
            <person name="Nagy L.G."/>
            <person name="Floudas D."/>
            <person name="Copeland A."/>
            <person name="Barry K.W."/>
            <person name="Cichocki N."/>
            <person name="Veneault-Fourrey C."/>
            <person name="LaButti K."/>
            <person name="Lindquist E.A."/>
            <person name="Lipzen A."/>
            <person name="Lundell T."/>
            <person name="Morin E."/>
            <person name="Murat C."/>
            <person name="Sun H."/>
            <person name="Tunlid A."/>
            <person name="Henrissat B."/>
            <person name="Grigoriev I.V."/>
            <person name="Hibbett D.S."/>
            <person name="Martin F."/>
            <person name="Nordberg H.P."/>
            <person name="Cantor M.N."/>
            <person name="Hua S.X."/>
        </authorList>
    </citation>
    <scope>NUCLEOTIDE SEQUENCE [LARGE SCALE GENOMIC DNA]</scope>
    <source>
        <strain evidence="5 6">Zn</strain>
    </source>
</reference>
<dbReference type="PANTHER" id="PTHR12697:SF5">
    <property type="entry name" value="DEOXYHYPUSINE HYDROXYLASE"/>
    <property type="match status" value="1"/>
</dbReference>
<feature type="repeat" description="HEAT" evidence="2">
    <location>
        <begin position="1056"/>
        <end position="1081"/>
    </location>
</feature>
<dbReference type="InterPro" id="IPR029058">
    <property type="entry name" value="AB_hydrolase_fold"/>
</dbReference>
<reference evidence="6" key="2">
    <citation type="submission" date="2015-01" db="EMBL/GenBank/DDBJ databases">
        <title>Evolutionary Origins and Diversification of the Mycorrhizal Mutualists.</title>
        <authorList>
            <consortium name="DOE Joint Genome Institute"/>
            <consortium name="Mycorrhizal Genomics Consortium"/>
            <person name="Kohler A."/>
            <person name="Kuo A."/>
            <person name="Nagy L.G."/>
            <person name="Floudas D."/>
            <person name="Copeland A."/>
            <person name="Barry K.W."/>
            <person name="Cichocki N."/>
            <person name="Veneault-Fourrey C."/>
            <person name="LaButti K."/>
            <person name="Lindquist E.A."/>
            <person name="Lipzen A."/>
            <person name="Lundell T."/>
            <person name="Morin E."/>
            <person name="Murat C."/>
            <person name="Riley R."/>
            <person name="Ohm R."/>
            <person name="Sun H."/>
            <person name="Tunlid A."/>
            <person name="Henrissat B."/>
            <person name="Grigoriev I.V."/>
            <person name="Hibbett D.S."/>
            <person name="Martin F."/>
        </authorList>
    </citation>
    <scope>NUCLEOTIDE SEQUENCE [LARGE SCALE GENOMIC DNA]</scope>
    <source>
        <strain evidence="6">Zn</strain>
    </source>
</reference>
<gene>
    <name evidence="5" type="ORF">OIDMADRAFT_182640</name>
</gene>
<dbReference type="InParanoid" id="A0A0C3CEC9"/>